<dbReference type="EMBL" id="PXYW01000048">
    <property type="protein sequence ID" value="PSR32236.1"/>
    <property type="molecule type" value="Genomic_DNA"/>
</dbReference>
<dbReference type="InterPro" id="IPR000281">
    <property type="entry name" value="HTH_RpiR"/>
</dbReference>
<sequence>MKYGDTMERFVERIRQAAEESVTHRQVAEYLSDHLREVSFMTSAELAKNVGVSQASVTRFCNSMGFSGFGEFVRALQDIVREEWRAPERTVYLRPSIPQDADPLLAQEITNLEHLPEILDSKPMQRLVNLMASMDQIVLAGARISSTLIPYAAYCLTKVRDGVQIATPGSPLWDNLALSHPDRTLILSWVFPRYSRALLDWMDAAAKESVHVAALTDRWMSPAMAMADPVLVIPVSNASLFDSYVAPMFVVNYLIRQVAQRLPQVRERLEQLEERDQRLGVYWTRPSRER</sequence>
<dbReference type="SUPFAM" id="SSF53697">
    <property type="entry name" value="SIS domain"/>
    <property type="match status" value="1"/>
</dbReference>
<dbReference type="InterPro" id="IPR009057">
    <property type="entry name" value="Homeodomain-like_sf"/>
</dbReference>
<dbReference type="Pfam" id="PF01418">
    <property type="entry name" value="HTH_6"/>
    <property type="match status" value="1"/>
</dbReference>
<dbReference type="Gene3D" id="3.40.50.10490">
    <property type="entry name" value="Glucose-6-phosphate isomerase like protein, domain 1"/>
    <property type="match status" value="1"/>
</dbReference>
<dbReference type="InterPro" id="IPR036388">
    <property type="entry name" value="WH-like_DNA-bd_sf"/>
</dbReference>
<name>A0A2T2XCR6_9FIRM</name>
<dbReference type="GO" id="GO:0003677">
    <property type="term" value="F:DNA binding"/>
    <property type="evidence" value="ECO:0007669"/>
    <property type="project" value="InterPro"/>
</dbReference>
<dbReference type="GO" id="GO:1901135">
    <property type="term" value="P:carbohydrate derivative metabolic process"/>
    <property type="evidence" value="ECO:0007669"/>
    <property type="project" value="InterPro"/>
</dbReference>
<dbReference type="PANTHER" id="PTHR30514">
    <property type="entry name" value="GLUCOKINASE"/>
    <property type="match status" value="1"/>
</dbReference>
<organism evidence="2 3">
    <name type="scientific">Sulfobacillus benefaciens</name>
    <dbReference type="NCBI Taxonomy" id="453960"/>
    <lineage>
        <taxon>Bacteria</taxon>
        <taxon>Bacillati</taxon>
        <taxon>Bacillota</taxon>
        <taxon>Clostridia</taxon>
        <taxon>Eubacteriales</taxon>
        <taxon>Clostridiales Family XVII. Incertae Sedis</taxon>
        <taxon>Sulfobacillus</taxon>
    </lineage>
</organism>
<dbReference type="GO" id="GO:0003700">
    <property type="term" value="F:DNA-binding transcription factor activity"/>
    <property type="evidence" value="ECO:0007669"/>
    <property type="project" value="InterPro"/>
</dbReference>
<dbReference type="AlphaFoldDB" id="A0A2T2XCR6"/>
<dbReference type="Pfam" id="PF01380">
    <property type="entry name" value="SIS"/>
    <property type="match status" value="1"/>
</dbReference>
<dbReference type="InterPro" id="IPR046348">
    <property type="entry name" value="SIS_dom_sf"/>
</dbReference>
<dbReference type="SUPFAM" id="SSF46689">
    <property type="entry name" value="Homeodomain-like"/>
    <property type="match status" value="1"/>
</dbReference>
<evidence type="ECO:0000313" key="2">
    <source>
        <dbReference type="EMBL" id="PSR32236.1"/>
    </source>
</evidence>
<feature type="domain" description="HTH rpiR-type" evidence="1">
    <location>
        <begin position="7"/>
        <end position="83"/>
    </location>
</feature>
<dbReference type="PANTHER" id="PTHR30514:SF18">
    <property type="entry name" value="RPIR-FAMILY TRANSCRIPTIONAL REGULATOR"/>
    <property type="match status" value="1"/>
</dbReference>
<proteinExistence type="predicted"/>
<comment type="caution">
    <text evidence="2">The sequence shown here is derived from an EMBL/GenBank/DDBJ whole genome shotgun (WGS) entry which is preliminary data.</text>
</comment>
<dbReference type="GO" id="GO:0097367">
    <property type="term" value="F:carbohydrate derivative binding"/>
    <property type="evidence" value="ECO:0007669"/>
    <property type="project" value="InterPro"/>
</dbReference>
<protein>
    <submittedName>
        <fullName evidence="2">MurR/RpiR family transcriptional regulator</fullName>
    </submittedName>
</protein>
<dbReference type="Proteomes" id="UP000242972">
    <property type="component" value="Unassembled WGS sequence"/>
</dbReference>
<gene>
    <name evidence="2" type="ORF">C7B46_15315</name>
</gene>
<evidence type="ECO:0000259" key="1">
    <source>
        <dbReference type="PROSITE" id="PS51071"/>
    </source>
</evidence>
<dbReference type="InterPro" id="IPR047640">
    <property type="entry name" value="RpiR-like"/>
</dbReference>
<reference evidence="2 3" key="1">
    <citation type="journal article" date="2014" name="BMC Genomics">
        <title>Comparison of environmental and isolate Sulfobacillus genomes reveals diverse carbon, sulfur, nitrogen, and hydrogen metabolisms.</title>
        <authorList>
            <person name="Justice N.B."/>
            <person name="Norman A."/>
            <person name="Brown C.T."/>
            <person name="Singh A."/>
            <person name="Thomas B.C."/>
            <person name="Banfield J.F."/>
        </authorList>
    </citation>
    <scope>NUCLEOTIDE SEQUENCE [LARGE SCALE GENOMIC DNA]</scope>
    <source>
        <strain evidence="2">AMDSBA4</strain>
    </source>
</reference>
<evidence type="ECO:0000313" key="3">
    <source>
        <dbReference type="Proteomes" id="UP000242972"/>
    </source>
</evidence>
<dbReference type="InterPro" id="IPR001347">
    <property type="entry name" value="SIS_dom"/>
</dbReference>
<accession>A0A2T2XCR6</accession>
<dbReference type="PROSITE" id="PS51071">
    <property type="entry name" value="HTH_RPIR"/>
    <property type="match status" value="1"/>
</dbReference>
<dbReference type="Gene3D" id="1.10.10.10">
    <property type="entry name" value="Winged helix-like DNA-binding domain superfamily/Winged helix DNA-binding domain"/>
    <property type="match status" value="1"/>
</dbReference>